<evidence type="ECO:0000259" key="5">
    <source>
        <dbReference type="PROSITE" id="PS51898"/>
    </source>
</evidence>
<dbReference type="PANTHER" id="PTHR30629:SF2">
    <property type="entry name" value="PROPHAGE INTEGRASE INTS-RELATED"/>
    <property type="match status" value="1"/>
</dbReference>
<keyword evidence="3" id="KW-0238">DNA-binding</keyword>
<evidence type="ECO:0000256" key="4">
    <source>
        <dbReference type="ARBA" id="ARBA00023172"/>
    </source>
</evidence>
<evidence type="ECO:0000313" key="6">
    <source>
        <dbReference type="EMBL" id="BBO86617.1"/>
    </source>
</evidence>
<dbReference type="GO" id="GO:0015074">
    <property type="term" value="P:DNA integration"/>
    <property type="evidence" value="ECO:0007669"/>
    <property type="project" value="UniProtKB-KW"/>
</dbReference>
<evidence type="ECO:0000256" key="2">
    <source>
        <dbReference type="ARBA" id="ARBA00022908"/>
    </source>
</evidence>
<keyword evidence="4" id="KW-0233">DNA recombination</keyword>
<gene>
    <name evidence="6" type="ORF">DSCO28_71830</name>
</gene>
<dbReference type="InterPro" id="IPR013762">
    <property type="entry name" value="Integrase-like_cat_sf"/>
</dbReference>
<dbReference type="Gene3D" id="1.10.443.10">
    <property type="entry name" value="Intergrase catalytic core"/>
    <property type="match status" value="1"/>
</dbReference>
<proteinExistence type="inferred from homology"/>
<dbReference type="InterPro" id="IPR010998">
    <property type="entry name" value="Integrase_recombinase_N"/>
</dbReference>
<dbReference type="Pfam" id="PF00589">
    <property type="entry name" value="Phage_integrase"/>
    <property type="match status" value="1"/>
</dbReference>
<comment type="similarity">
    <text evidence="1">Belongs to the 'phage' integrase family.</text>
</comment>
<dbReference type="InterPro" id="IPR002104">
    <property type="entry name" value="Integrase_catalytic"/>
</dbReference>
<dbReference type="GO" id="GO:0003677">
    <property type="term" value="F:DNA binding"/>
    <property type="evidence" value="ECO:0007669"/>
    <property type="project" value="UniProtKB-KW"/>
</dbReference>
<feature type="domain" description="Tyr recombinase" evidence="5">
    <location>
        <begin position="193"/>
        <end position="380"/>
    </location>
</feature>
<keyword evidence="2" id="KW-0229">DNA integration</keyword>
<dbReference type="Gene3D" id="1.10.150.130">
    <property type="match status" value="1"/>
</dbReference>
<protein>
    <recommendedName>
        <fullName evidence="5">Tyr recombinase domain-containing protein</fullName>
    </recommendedName>
</protein>
<dbReference type="RefSeq" id="WP_155325843.1">
    <property type="nucleotide sequence ID" value="NZ_AP021876.1"/>
</dbReference>
<reference evidence="6 7" key="1">
    <citation type="submission" date="2019-11" db="EMBL/GenBank/DDBJ databases">
        <title>Comparative genomics of hydrocarbon-degrading Desulfosarcina strains.</title>
        <authorList>
            <person name="Watanabe M."/>
            <person name="Kojima H."/>
            <person name="Fukui M."/>
        </authorList>
    </citation>
    <scope>NUCLEOTIDE SEQUENCE [LARGE SCALE GENOMIC DNA]</scope>
    <source>
        <strain evidence="6 7">28bB2T</strain>
    </source>
</reference>
<evidence type="ECO:0000256" key="1">
    <source>
        <dbReference type="ARBA" id="ARBA00008857"/>
    </source>
</evidence>
<dbReference type="InterPro" id="IPR011010">
    <property type="entry name" value="DNA_brk_join_enz"/>
</dbReference>
<dbReference type="PANTHER" id="PTHR30629">
    <property type="entry name" value="PROPHAGE INTEGRASE"/>
    <property type="match status" value="1"/>
</dbReference>
<dbReference type="SUPFAM" id="SSF56349">
    <property type="entry name" value="DNA breaking-rejoining enzymes"/>
    <property type="match status" value="1"/>
</dbReference>
<accession>A0A5K8A296</accession>
<dbReference type="KEGG" id="dov:DSCO28_71830"/>
<dbReference type="InterPro" id="IPR050808">
    <property type="entry name" value="Phage_Integrase"/>
</dbReference>
<organism evidence="6 7">
    <name type="scientific">Desulfosarcina ovata subsp. sediminis</name>
    <dbReference type="NCBI Taxonomy" id="885957"/>
    <lineage>
        <taxon>Bacteria</taxon>
        <taxon>Pseudomonadati</taxon>
        <taxon>Thermodesulfobacteriota</taxon>
        <taxon>Desulfobacteria</taxon>
        <taxon>Desulfobacterales</taxon>
        <taxon>Desulfosarcinaceae</taxon>
        <taxon>Desulfosarcina</taxon>
    </lineage>
</organism>
<sequence>MAKFERFTDVRYPGVYHINGKAVGSGKPDKIFYIRYRRNGKAVEEKVGRASQNNMTFAKAARIRLNRIEGREPTNTEKRQTEEAAKKAEDARYTISKLWTAYKAAKPNLKGWKTGTYDSLYNKHVEPAFGTKEPKNILPLDVKRVENRLLKTHSPQLVKHVLKQLRALCNFGKRNGLCPGLSFTITMPPVYNETTEDLGSDELDRLLKVIDADDHPQAGAMMKTALFTGMRRGEMFRLQWSDLDFEKGFILLRDPKGGPSQKIPMNDAARQLFKDHRAQAERRQAETKPPKWVFSDFVFPGRSGQQRTRIDKAVNVIKKAAGLPKDFRPLHGLRHVYASMLASSGQVDLYTLQKLLTHKTPELTQRYAHLRDEALKRASELAGDIVVSITSENNITKLHGQDSE</sequence>
<dbReference type="Proteomes" id="UP000425960">
    <property type="component" value="Chromosome"/>
</dbReference>
<dbReference type="PROSITE" id="PS51898">
    <property type="entry name" value="TYR_RECOMBINASE"/>
    <property type="match status" value="1"/>
</dbReference>
<dbReference type="GO" id="GO:0006310">
    <property type="term" value="P:DNA recombination"/>
    <property type="evidence" value="ECO:0007669"/>
    <property type="project" value="UniProtKB-KW"/>
</dbReference>
<dbReference type="AlphaFoldDB" id="A0A5K8A296"/>
<evidence type="ECO:0000256" key="3">
    <source>
        <dbReference type="ARBA" id="ARBA00023125"/>
    </source>
</evidence>
<name>A0A5K8A296_9BACT</name>
<dbReference type="CDD" id="cd00796">
    <property type="entry name" value="INT_Rci_Hp1_C"/>
    <property type="match status" value="1"/>
</dbReference>
<dbReference type="EMBL" id="AP021876">
    <property type="protein sequence ID" value="BBO86617.1"/>
    <property type="molecule type" value="Genomic_DNA"/>
</dbReference>
<evidence type="ECO:0000313" key="7">
    <source>
        <dbReference type="Proteomes" id="UP000425960"/>
    </source>
</evidence>